<reference evidence="5 6" key="1">
    <citation type="journal article" date="2009" name="Stand. Genomic Sci.">
        <title>Complete genome sequence of Beutenbergia cavernae type strain (HKI 0122).</title>
        <authorList>
            <person name="Land M."/>
            <person name="Pukall R."/>
            <person name="Abt B."/>
            <person name="Goker M."/>
            <person name="Rohde M."/>
            <person name="Glavina Del Rio T."/>
            <person name="Tice H."/>
            <person name="Copeland A."/>
            <person name="Cheng J.F."/>
            <person name="Lucas S."/>
            <person name="Chen F."/>
            <person name="Nolan M."/>
            <person name="Bruce D."/>
            <person name="Goodwin L."/>
            <person name="Pitluck S."/>
            <person name="Ivanova N."/>
            <person name="Mavromatis K."/>
            <person name="Ovchinnikova G."/>
            <person name="Pati A."/>
            <person name="Chen A."/>
            <person name="Palaniappan K."/>
            <person name="Hauser L."/>
            <person name="Chang Y.J."/>
            <person name="Jefferies C.C."/>
            <person name="Saunders E."/>
            <person name="Brettin T."/>
            <person name="Detter J.C."/>
            <person name="Han C."/>
            <person name="Chain P."/>
            <person name="Bristow J."/>
            <person name="Eisen J.A."/>
            <person name="Markowitz V."/>
            <person name="Hugenholtz P."/>
            <person name="Kyrpides N.C."/>
            <person name="Klenk H.P."/>
            <person name="Lapidus A."/>
        </authorList>
    </citation>
    <scope>NUCLEOTIDE SEQUENCE [LARGE SCALE GENOMIC DNA]</scope>
    <source>
        <strain evidence="6">ATCC BAA-8 / DSM 12333 / NBRC 16432</strain>
    </source>
</reference>
<dbReference type="CDD" id="cd00090">
    <property type="entry name" value="HTH_ARSR"/>
    <property type="match status" value="1"/>
</dbReference>
<dbReference type="NCBIfam" id="NF033788">
    <property type="entry name" value="HTH_metalloreg"/>
    <property type="match status" value="1"/>
</dbReference>
<dbReference type="InterPro" id="IPR036388">
    <property type="entry name" value="WH-like_DNA-bd_sf"/>
</dbReference>
<dbReference type="InterPro" id="IPR011991">
    <property type="entry name" value="ArsR-like_HTH"/>
</dbReference>
<dbReference type="RefSeq" id="WP_015881564.1">
    <property type="nucleotide sequence ID" value="NC_012669.1"/>
</dbReference>
<dbReference type="KEGG" id="bcv:Bcav_1063"/>
<dbReference type="InterPro" id="IPR001845">
    <property type="entry name" value="HTH_ArsR_DNA-bd_dom"/>
</dbReference>
<dbReference type="HOGENOM" id="CLU_097806_0_3_11"/>
<dbReference type="GO" id="GO:0003677">
    <property type="term" value="F:DNA binding"/>
    <property type="evidence" value="ECO:0007669"/>
    <property type="project" value="UniProtKB-KW"/>
</dbReference>
<keyword evidence="6" id="KW-1185">Reference proteome</keyword>
<dbReference type="InterPro" id="IPR036390">
    <property type="entry name" value="WH_DNA-bd_sf"/>
</dbReference>
<name>C5C0D8_BEUC1</name>
<dbReference type="AlphaFoldDB" id="C5C0D8"/>
<evidence type="ECO:0000256" key="2">
    <source>
        <dbReference type="ARBA" id="ARBA00023125"/>
    </source>
</evidence>
<dbReference type="SMART" id="SM00418">
    <property type="entry name" value="HTH_ARSR"/>
    <property type="match status" value="1"/>
</dbReference>
<dbReference type="PROSITE" id="PS50987">
    <property type="entry name" value="HTH_ARSR_2"/>
    <property type="match status" value="1"/>
</dbReference>
<keyword evidence="3" id="KW-0804">Transcription</keyword>
<dbReference type="Gene3D" id="1.10.10.10">
    <property type="entry name" value="Winged helix-like DNA-binding domain superfamily/Winged helix DNA-binding domain"/>
    <property type="match status" value="1"/>
</dbReference>
<feature type="domain" description="HTH arsR-type" evidence="4">
    <location>
        <begin position="1"/>
        <end position="86"/>
    </location>
</feature>
<dbReference type="EMBL" id="CP001618">
    <property type="protein sequence ID" value="ACQ79324.1"/>
    <property type="molecule type" value="Genomic_DNA"/>
</dbReference>
<keyword evidence="2" id="KW-0238">DNA-binding</keyword>
<keyword evidence="1" id="KW-0805">Transcription regulation</keyword>
<evidence type="ECO:0000256" key="1">
    <source>
        <dbReference type="ARBA" id="ARBA00023015"/>
    </source>
</evidence>
<evidence type="ECO:0000259" key="4">
    <source>
        <dbReference type="PROSITE" id="PS50987"/>
    </source>
</evidence>
<dbReference type="PANTHER" id="PTHR33154:SF33">
    <property type="entry name" value="TRANSCRIPTIONAL REPRESSOR SDPR"/>
    <property type="match status" value="1"/>
</dbReference>
<dbReference type="eggNOG" id="COG0640">
    <property type="taxonomic scope" value="Bacteria"/>
</dbReference>
<dbReference type="Proteomes" id="UP000007962">
    <property type="component" value="Chromosome"/>
</dbReference>
<evidence type="ECO:0000313" key="6">
    <source>
        <dbReference type="Proteomes" id="UP000007962"/>
    </source>
</evidence>
<dbReference type="SUPFAM" id="SSF46785">
    <property type="entry name" value="Winged helix' DNA-binding domain"/>
    <property type="match status" value="1"/>
</dbReference>
<gene>
    <name evidence="5" type="ordered locus">Bcav_1063</name>
</gene>
<dbReference type="Pfam" id="PF01022">
    <property type="entry name" value="HTH_5"/>
    <property type="match status" value="1"/>
</dbReference>
<dbReference type="STRING" id="471853.Bcav_1063"/>
<accession>C5C0D8</accession>
<evidence type="ECO:0000256" key="3">
    <source>
        <dbReference type="ARBA" id="ARBA00023163"/>
    </source>
</evidence>
<dbReference type="GO" id="GO:0003700">
    <property type="term" value="F:DNA-binding transcription factor activity"/>
    <property type="evidence" value="ECO:0007669"/>
    <property type="project" value="InterPro"/>
</dbReference>
<dbReference type="PANTHER" id="PTHR33154">
    <property type="entry name" value="TRANSCRIPTIONAL REGULATOR, ARSR FAMILY"/>
    <property type="match status" value="1"/>
</dbReference>
<dbReference type="InterPro" id="IPR051081">
    <property type="entry name" value="HTH_MetalResp_TranReg"/>
</dbReference>
<protein>
    <submittedName>
        <fullName evidence="5">Transcriptional regulator, ArsR family</fullName>
    </submittedName>
</protein>
<proteinExistence type="predicted"/>
<sequence>MDGFTAIAEPTRRRILDRLRAGESDVGGLVDELGLPQPLVSKHLRVLRDAGVVDVRAAGKRRVYRLSETPLPDVAAWVAPYLTTWTTSLDRLEAALDEGTTT</sequence>
<organism evidence="5 6">
    <name type="scientific">Beutenbergia cavernae (strain ATCC BAA-8 / DSM 12333 / CCUG 43141 / JCM 11478 / NBRC 16432 / NCIMB 13614 / HKI 0122)</name>
    <dbReference type="NCBI Taxonomy" id="471853"/>
    <lineage>
        <taxon>Bacteria</taxon>
        <taxon>Bacillati</taxon>
        <taxon>Actinomycetota</taxon>
        <taxon>Actinomycetes</taxon>
        <taxon>Micrococcales</taxon>
        <taxon>Beutenbergiaceae</taxon>
        <taxon>Beutenbergia</taxon>
    </lineage>
</organism>
<evidence type="ECO:0000313" key="5">
    <source>
        <dbReference type="EMBL" id="ACQ79324.1"/>
    </source>
</evidence>
<dbReference type="OrthoDB" id="3628603at2"/>
<dbReference type="PRINTS" id="PR00778">
    <property type="entry name" value="HTHARSR"/>
</dbReference>